<evidence type="ECO:0000313" key="4">
    <source>
        <dbReference type="Proteomes" id="UP001448207"/>
    </source>
</evidence>
<dbReference type="SUPFAM" id="SSF46689">
    <property type="entry name" value="Homeodomain-like"/>
    <property type="match status" value="1"/>
</dbReference>
<sequence>MDIKNLLCPTLDSDDHFIYKNYSPVYSKASLNIHIETQYRQPSVVWSSTSSTPSSPQSMNSSLASVSYPAYSPTNSRQHTRTPWTPEEDFLLQQGFMQDLSWAMISATYLPHRSRGCCWGRFKTLQTKEIEQREWSNEDDKQLMLVIKNHARLFKQAWKSVAQNMKNRTWRECEFRSIKYTSLIRKRRSRGI</sequence>
<keyword evidence="4" id="KW-1185">Reference proteome</keyword>
<evidence type="ECO:0000256" key="1">
    <source>
        <dbReference type="SAM" id="MobiDB-lite"/>
    </source>
</evidence>
<dbReference type="PROSITE" id="PS50090">
    <property type="entry name" value="MYB_LIKE"/>
    <property type="match status" value="2"/>
</dbReference>
<organism evidence="3 4">
    <name type="scientific">Phycomyces blakesleeanus</name>
    <dbReference type="NCBI Taxonomy" id="4837"/>
    <lineage>
        <taxon>Eukaryota</taxon>
        <taxon>Fungi</taxon>
        <taxon>Fungi incertae sedis</taxon>
        <taxon>Mucoromycota</taxon>
        <taxon>Mucoromycotina</taxon>
        <taxon>Mucoromycetes</taxon>
        <taxon>Mucorales</taxon>
        <taxon>Phycomycetaceae</taxon>
        <taxon>Phycomyces</taxon>
    </lineage>
</organism>
<dbReference type="Proteomes" id="UP001448207">
    <property type="component" value="Unassembled WGS sequence"/>
</dbReference>
<feature type="domain" description="Myb-like" evidence="2">
    <location>
        <begin position="127"/>
        <end position="181"/>
    </location>
</feature>
<proteinExistence type="predicted"/>
<dbReference type="CDD" id="cd00167">
    <property type="entry name" value="SANT"/>
    <property type="match status" value="1"/>
</dbReference>
<reference evidence="3 4" key="1">
    <citation type="submission" date="2024-04" db="EMBL/GenBank/DDBJ databases">
        <title>Symmetric and asymmetric DNA N6-adenine methylation regulates different biological responses in Mucorales.</title>
        <authorList>
            <consortium name="Lawrence Berkeley National Laboratory"/>
            <person name="Lax C."/>
            <person name="Mondo S.J."/>
            <person name="Osorio-Concepcion M."/>
            <person name="Muszewska A."/>
            <person name="Corrochano-Luque M."/>
            <person name="Gutierrez G."/>
            <person name="Riley R."/>
            <person name="Lipzen A."/>
            <person name="Guo J."/>
            <person name="Hundley H."/>
            <person name="Amirebrahimi M."/>
            <person name="Ng V."/>
            <person name="Lorenzo-Gutierrez D."/>
            <person name="Binder U."/>
            <person name="Yang J."/>
            <person name="Song Y."/>
            <person name="Canovas D."/>
            <person name="Navarro E."/>
            <person name="Freitag M."/>
            <person name="Gabaldon T."/>
            <person name="Grigoriev I.V."/>
            <person name="Corrochano L.M."/>
            <person name="Nicolas F.E."/>
            <person name="Garre V."/>
        </authorList>
    </citation>
    <scope>NUCLEOTIDE SEQUENCE [LARGE SCALE GENOMIC DNA]</scope>
    <source>
        <strain evidence="3 4">L51</strain>
    </source>
</reference>
<dbReference type="InterPro" id="IPR001005">
    <property type="entry name" value="SANT/Myb"/>
</dbReference>
<dbReference type="Gene3D" id="1.10.10.60">
    <property type="entry name" value="Homeodomain-like"/>
    <property type="match status" value="1"/>
</dbReference>
<feature type="domain" description="Myb-like" evidence="2">
    <location>
        <begin position="76"/>
        <end position="126"/>
    </location>
</feature>
<accession>A0ABR3BCZ3</accession>
<dbReference type="InterPro" id="IPR009057">
    <property type="entry name" value="Homeodomain-like_sf"/>
</dbReference>
<comment type="caution">
    <text evidence="3">The sequence shown here is derived from an EMBL/GenBank/DDBJ whole genome shotgun (WGS) entry which is preliminary data.</text>
</comment>
<name>A0ABR3BCZ3_PHYBL</name>
<dbReference type="Pfam" id="PF13921">
    <property type="entry name" value="Myb_DNA-bind_6"/>
    <property type="match status" value="1"/>
</dbReference>
<protein>
    <submittedName>
        <fullName evidence="3">Homeodomain-like DNA binding domain-containing transcription factor</fullName>
    </submittedName>
</protein>
<feature type="region of interest" description="Disordered" evidence="1">
    <location>
        <begin position="46"/>
        <end position="82"/>
    </location>
</feature>
<feature type="compositionally biased region" description="Polar residues" evidence="1">
    <location>
        <begin position="72"/>
        <end position="82"/>
    </location>
</feature>
<feature type="compositionally biased region" description="Low complexity" evidence="1">
    <location>
        <begin position="46"/>
        <end position="65"/>
    </location>
</feature>
<evidence type="ECO:0000313" key="3">
    <source>
        <dbReference type="EMBL" id="KAL0096720.1"/>
    </source>
</evidence>
<gene>
    <name evidence="3" type="ORF">J3Q64DRAFT_1631033</name>
</gene>
<evidence type="ECO:0000259" key="2">
    <source>
        <dbReference type="PROSITE" id="PS50090"/>
    </source>
</evidence>
<dbReference type="EMBL" id="JBCLYO010000001">
    <property type="protein sequence ID" value="KAL0096720.1"/>
    <property type="molecule type" value="Genomic_DNA"/>
</dbReference>